<evidence type="ECO:0000256" key="1">
    <source>
        <dbReference type="ARBA" id="ARBA00003238"/>
    </source>
</evidence>
<gene>
    <name evidence="3" type="ORF">LOSG293_100260</name>
</gene>
<dbReference type="NCBIfam" id="TIGR00762">
    <property type="entry name" value="DegV"/>
    <property type="match status" value="1"/>
</dbReference>
<evidence type="ECO:0000256" key="2">
    <source>
        <dbReference type="ARBA" id="ARBA00023121"/>
    </source>
</evidence>
<dbReference type="AlphaFoldDB" id="A0A081BHZ3"/>
<dbReference type="eggNOG" id="COG1307">
    <property type="taxonomic scope" value="Bacteria"/>
</dbReference>
<dbReference type="OrthoDB" id="9775494at2"/>
<dbReference type="Gene3D" id="3.40.50.10170">
    <property type="match status" value="1"/>
</dbReference>
<sequence>MKTAVITDTASYLDPAIAKAAGIHIVSITVIFEQQTYLENETITYKEFYDKMRADKNMPSTAQVTMAQMQAEFDQLAEEGYDEVICVNLSSGITTFFENLSAYAQTVENIKVVPFDSKMASEGEAWLTLLAAKMARAGKNADEIVPELEKLRDANHVRFAVDNLSHLLRTGRITNSSALIGNLLRIKPILTFEDGKIVALSKERTMKRALNKIKENIAESLPDMNYPVRIGIINGNNAEEEARWVEAIEAENFMAGGQPVTVETGEIGPSIGVHTGEGVMGVVWSRDWDKM</sequence>
<protein>
    <submittedName>
        <fullName evidence="3">EDD, DegV family domain protein</fullName>
    </submittedName>
</protein>
<dbReference type="EMBL" id="BBJM01000010">
    <property type="protein sequence ID" value="GAK47661.1"/>
    <property type="molecule type" value="Genomic_DNA"/>
</dbReference>
<comment type="caution">
    <text evidence="3">The sequence shown here is derived from an EMBL/GenBank/DDBJ whole genome shotgun (WGS) entry which is preliminary data.</text>
</comment>
<evidence type="ECO:0000313" key="3">
    <source>
        <dbReference type="EMBL" id="GAK47661.1"/>
    </source>
</evidence>
<dbReference type="PROSITE" id="PS51482">
    <property type="entry name" value="DEGV"/>
    <property type="match status" value="1"/>
</dbReference>
<keyword evidence="4" id="KW-1185">Reference proteome</keyword>
<dbReference type="PANTHER" id="PTHR33434">
    <property type="entry name" value="DEGV DOMAIN-CONTAINING PROTEIN DR_1986-RELATED"/>
    <property type="match status" value="1"/>
</dbReference>
<accession>A0A081BHZ3</accession>
<proteinExistence type="predicted"/>
<dbReference type="InterPro" id="IPR050270">
    <property type="entry name" value="DegV_domain_contain"/>
</dbReference>
<dbReference type="GO" id="GO:0008289">
    <property type="term" value="F:lipid binding"/>
    <property type="evidence" value="ECO:0007669"/>
    <property type="project" value="UniProtKB-KW"/>
</dbReference>
<dbReference type="InterPro" id="IPR043168">
    <property type="entry name" value="DegV_C"/>
</dbReference>
<name>A0A081BHZ3_9LACO</name>
<comment type="function">
    <text evidence="1">May bind long-chain fatty acids, such as palmitate, and may play a role in lipid transport or fatty acid metabolism.</text>
</comment>
<dbReference type="RefSeq" id="WP_034527212.1">
    <property type="nucleotide sequence ID" value="NZ_BBJM01000010.1"/>
</dbReference>
<dbReference type="InterPro" id="IPR003797">
    <property type="entry name" value="DegV"/>
</dbReference>
<evidence type="ECO:0000313" key="4">
    <source>
        <dbReference type="Proteomes" id="UP000028700"/>
    </source>
</evidence>
<dbReference type="Gene3D" id="3.30.1180.10">
    <property type="match status" value="1"/>
</dbReference>
<keyword evidence="2" id="KW-0446">Lipid-binding</keyword>
<reference evidence="3" key="1">
    <citation type="journal article" date="2014" name="Genome Announc.">
        <title>Draft Genome Sequence of Lactobacillus oryzae Strain SG293T.</title>
        <authorList>
            <person name="Tanizawa Y."/>
            <person name="Fujisawa T."/>
            <person name="Mochizuki T."/>
            <person name="Kaminuma E."/>
            <person name="Nakamura Y."/>
            <person name="Tohno M."/>
        </authorList>
    </citation>
    <scope>NUCLEOTIDE SEQUENCE [LARGE SCALE GENOMIC DNA]</scope>
    <source>
        <strain evidence="3">SG293</strain>
    </source>
</reference>
<dbReference type="Pfam" id="PF02645">
    <property type="entry name" value="DegV"/>
    <property type="match status" value="1"/>
</dbReference>
<dbReference type="Proteomes" id="UP000028700">
    <property type="component" value="Unassembled WGS sequence"/>
</dbReference>
<organism evidence="3 4">
    <name type="scientific">Secundilactobacillus oryzae JCM 18671</name>
    <dbReference type="NCBI Taxonomy" id="1291743"/>
    <lineage>
        <taxon>Bacteria</taxon>
        <taxon>Bacillati</taxon>
        <taxon>Bacillota</taxon>
        <taxon>Bacilli</taxon>
        <taxon>Lactobacillales</taxon>
        <taxon>Lactobacillaceae</taxon>
        <taxon>Secundilactobacillus</taxon>
    </lineage>
</organism>
<dbReference type="STRING" id="1291743.LOSG293_100260"/>
<dbReference type="SUPFAM" id="SSF82549">
    <property type="entry name" value="DAK1/DegV-like"/>
    <property type="match status" value="1"/>
</dbReference>
<dbReference type="PANTHER" id="PTHR33434:SF2">
    <property type="entry name" value="FATTY ACID-BINDING PROTEIN TM_1468"/>
    <property type="match status" value="1"/>
</dbReference>